<accession>A0A7Y8FG81</accession>
<evidence type="ECO:0000259" key="2">
    <source>
        <dbReference type="Pfam" id="PF26124"/>
    </source>
</evidence>
<evidence type="ECO:0000313" key="3">
    <source>
        <dbReference type="EMBL" id="NWE78841.1"/>
    </source>
</evidence>
<feature type="compositionally biased region" description="Polar residues" evidence="1">
    <location>
        <begin position="53"/>
        <end position="68"/>
    </location>
</feature>
<comment type="caution">
    <text evidence="3">The sequence shown here is derived from an EMBL/GenBank/DDBJ whole genome shotgun (WGS) entry which is preliminary data.</text>
</comment>
<dbReference type="RefSeq" id="WP_177115701.1">
    <property type="nucleotide sequence ID" value="NZ_JACARF010000044.1"/>
</dbReference>
<reference evidence="3 4" key="1">
    <citation type="submission" date="2020-04" db="EMBL/GenBank/DDBJ databases">
        <title>Molecular characterization of pseudomonads from Agaricus bisporus reveal novel blotch 2 pathogens in Western Europe.</title>
        <authorList>
            <person name="Taparia T."/>
            <person name="Krijger M."/>
            <person name="Haynes E."/>
            <person name="Elpinstone J.G."/>
            <person name="Noble R."/>
            <person name="Van Der Wolf J."/>
        </authorList>
    </citation>
    <scope>NUCLEOTIDE SEQUENCE [LARGE SCALE GENOMIC DNA]</scope>
    <source>
        <strain evidence="3 4">IPO3781</strain>
    </source>
</reference>
<gene>
    <name evidence="3" type="ORF">HX828_25130</name>
</gene>
<sequence>MIDNIPPSSTFGQWWAQLGRALQSPQVAEWMKSAHVDKSTLTITPGSNQVSFKTTRSLTSSPSLQTRGPQDKDWANVSGPVMAAGLIVANGYSFASFKPPLSENSNSAPLWLVKRFYKELEQSPAETHQRAKQILADEAFHTLDEPYFEGLHESRSEDELATQKTALASLYDNQNLGNEFKYLADQQVENGYWEGRIPQYLEQTLLIARSDSPYANESSPCLKQIIDDNGWDIPTHREQLENLSKYLLRPEPSAPEHGNNGGALAWPTPLDHQSRLQLEADLHYGKFGDIDVSAFKNVLEYLMQGNTFSQSELRNPQQLLKTLIDSPKGQALGLAIQAKFEARSVKGSVEDWLLAAMNMDGYVGSGPQRRPVTVISGFDLMDKETWGKPAPVIFKHIVDFMVRTGEASSPAKASILAHVLLSNRAPEYLVKDIPDTVVPGSHSWVSFVTAVGRIEAKTPGATAGMSYGQIMLYASVAPISLKERQVEYAAQENALKHWGIINGMASDTPERMTRVREAFSAQISELQKASEAYRTPMPDLQLMALTELKECLPHMTESQLQEKCITLVLGDTGRPGNYDFPGPYSVLDLYMKDRLFDLPSMELTEIDESKRSPNLNKWVSSSAAVDIDDVLKKASGRPHILPAFKEALSAYIEGIENATRAQVKLLISQLPYEDRENLEYGKITVAKEFDVLKDNVGRETRTRMKPNTLVVKTQLKNRPVTTYEINLQTSKITKREDFKDFKVGRQPTDSTYIFREFDEVKTRKYSEGETDEKTITGAYLNSSNSTRTTYIAQALLDDLDIKGLYDQAWGSTTLDTEVPAYKKVQEFLLDLIPGRSAIKNFMAGNYGDGIVDLTLDVFGFVMGLGAAAKATKALAAGASALAKAGRVLKIVGRAAIGALNPLDGAADIGRGIATLGRTGFNKGENFFRTLARSADNYDLVKASKRFDSSSFGTFKLDNQFLEGPAILQNGKWHHYNPVSKQAYGPALKDFLPSARIDTEDFGKWATADGVTRKVDEAIVSNWKNTINAHRRGPDKDAFEQGYLSGNPQTIAGFSNKMKAADIMKLAGNKNLTAEQAGMLLKKYDDIAYEFGRSGSARFIDNIEPRFGNVIPMPQVVYFSQTGQLSDGQCAALSRAMATAVSEGKDQTLLTNMFTAAAFPKAPASREFIARLSRLQTQVGARSAFHAGQPTRQLSIQNMVQELADATVSKSVMIDSPGHAMAAGVKVDGTHRSYYFYDPNHGIANFQSAEDMKKGLERISRDKKLKPQYKTHSTDPNKLEFKVFDHDDAWQQKNSVFSPDVKKLYDTPITPPGVAPLSHVELKTKWELLHKAPGNQGLVCYEASVRIGQAEKNLSDDVFAAVKASTNRKGGSNYSPRYLELMGIKPDALKTTFNPADITESGLLNFKHANEGGEFGHTVYIQKTADNELYLFNTNSPDLDVAMVRAGNPPVVSGGMTVYHLGNGKDKGLQSFLDGIDGKPGWQFAYTPASTLNTNVKSLNA</sequence>
<evidence type="ECO:0000313" key="4">
    <source>
        <dbReference type="Proteomes" id="UP000537188"/>
    </source>
</evidence>
<dbReference type="InterPro" id="IPR058351">
    <property type="entry name" value="DUF8038"/>
</dbReference>
<dbReference type="CDD" id="cd20495">
    <property type="entry name" value="C58_PaToxP-like"/>
    <property type="match status" value="1"/>
</dbReference>
<dbReference type="EMBL" id="JACARF010000044">
    <property type="protein sequence ID" value="NWE78841.1"/>
    <property type="molecule type" value="Genomic_DNA"/>
</dbReference>
<name>A0A7Y8FG81_9PSED</name>
<dbReference type="Proteomes" id="UP000537188">
    <property type="component" value="Unassembled WGS sequence"/>
</dbReference>
<feature type="domain" description="DUF8038" evidence="2">
    <location>
        <begin position="1335"/>
        <end position="1495"/>
    </location>
</feature>
<protein>
    <recommendedName>
        <fullName evidence="2">DUF8038 domain-containing protein</fullName>
    </recommendedName>
</protein>
<feature type="region of interest" description="Disordered" evidence="1">
    <location>
        <begin position="53"/>
        <end position="72"/>
    </location>
</feature>
<proteinExistence type="predicted"/>
<organism evidence="3 4">
    <name type="scientific">Pseudomonas yamanorum</name>
    <dbReference type="NCBI Taxonomy" id="515393"/>
    <lineage>
        <taxon>Bacteria</taxon>
        <taxon>Pseudomonadati</taxon>
        <taxon>Pseudomonadota</taxon>
        <taxon>Gammaproteobacteria</taxon>
        <taxon>Pseudomonadales</taxon>
        <taxon>Pseudomonadaceae</taxon>
        <taxon>Pseudomonas</taxon>
    </lineage>
</organism>
<dbReference type="Pfam" id="PF26124">
    <property type="entry name" value="DUF8038"/>
    <property type="match status" value="1"/>
</dbReference>
<evidence type="ECO:0000256" key="1">
    <source>
        <dbReference type="SAM" id="MobiDB-lite"/>
    </source>
</evidence>